<protein>
    <submittedName>
        <fullName evidence="1">Uncharacterized protein</fullName>
    </submittedName>
</protein>
<dbReference type="EMBL" id="BMIL01000001">
    <property type="protein sequence ID" value="GGC53804.1"/>
    <property type="molecule type" value="Genomic_DNA"/>
</dbReference>
<name>A0A916U023_9SPHI</name>
<accession>A0A916U023</accession>
<evidence type="ECO:0000313" key="2">
    <source>
        <dbReference type="Proteomes" id="UP000651668"/>
    </source>
</evidence>
<evidence type="ECO:0000313" key="1">
    <source>
        <dbReference type="EMBL" id="GGC53804.1"/>
    </source>
</evidence>
<reference evidence="1" key="2">
    <citation type="submission" date="2020-09" db="EMBL/GenBank/DDBJ databases">
        <authorList>
            <person name="Sun Q."/>
            <person name="Zhou Y."/>
        </authorList>
    </citation>
    <scope>NUCLEOTIDE SEQUENCE</scope>
    <source>
        <strain evidence="1">CGMCC 1.15343</strain>
    </source>
</reference>
<proteinExistence type="predicted"/>
<reference evidence="1" key="1">
    <citation type="journal article" date="2014" name="Int. J. Syst. Evol. Microbiol.">
        <title>Complete genome sequence of Corynebacterium casei LMG S-19264T (=DSM 44701T), isolated from a smear-ripened cheese.</title>
        <authorList>
            <consortium name="US DOE Joint Genome Institute (JGI-PGF)"/>
            <person name="Walter F."/>
            <person name="Albersmeier A."/>
            <person name="Kalinowski J."/>
            <person name="Ruckert C."/>
        </authorList>
    </citation>
    <scope>NUCLEOTIDE SEQUENCE</scope>
    <source>
        <strain evidence="1">CGMCC 1.15343</strain>
    </source>
</reference>
<comment type="caution">
    <text evidence="1">The sequence shown here is derived from an EMBL/GenBank/DDBJ whole genome shotgun (WGS) entry which is preliminary data.</text>
</comment>
<organism evidence="1 2">
    <name type="scientific">Pedobacter quisquiliarum</name>
    <dbReference type="NCBI Taxonomy" id="1834438"/>
    <lineage>
        <taxon>Bacteria</taxon>
        <taxon>Pseudomonadati</taxon>
        <taxon>Bacteroidota</taxon>
        <taxon>Sphingobacteriia</taxon>
        <taxon>Sphingobacteriales</taxon>
        <taxon>Sphingobacteriaceae</taxon>
        <taxon>Pedobacter</taxon>
    </lineage>
</organism>
<dbReference type="Proteomes" id="UP000651668">
    <property type="component" value="Unassembled WGS sequence"/>
</dbReference>
<dbReference type="Pfam" id="PF18950">
    <property type="entry name" value="DUF5694"/>
    <property type="match status" value="1"/>
</dbReference>
<sequence length="356" mass="41174">MEKNMKILLMLLSLLLGKGAFAQTIEILVLGSDHENKPGAEDYAMVTQKLAQFKPDMVLGEYLSPADYEALEPGTWAYQGMKKSKDYVARTYKTIPKNLDKKIKDAERALNKSPYDHKRRIDLAAWYVMQSDRANADYQIYLIEHEMKKHFKAAEMTYYTERFGTSDSLKKVRLYRPLSEYTNIYFPLLATLKRPKIYPMDCQKYDRPWSVAWAKTDSAYKELTRKAKADSNSAEAKTYRAIITASNFTADDKKRMTKSPYYNMAHPRYAELIDVWNFYGGSAFYGWAGFPDQHVKDMYKQWTLRNEGMCENVRRQAKAIGARRVVVAVGAGHRGIMEKILARDPNVKIVSYMDLK</sequence>
<dbReference type="AlphaFoldDB" id="A0A916U023"/>
<dbReference type="InterPro" id="IPR043749">
    <property type="entry name" value="DUF5694"/>
</dbReference>
<keyword evidence="2" id="KW-1185">Reference proteome</keyword>
<gene>
    <name evidence="1" type="ORF">GCM10011387_04230</name>
</gene>